<keyword evidence="2" id="KW-0433">Leucine-rich repeat</keyword>
<keyword evidence="5 7" id="KW-1133">Transmembrane helix</keyword>
<proteinExistence type="predicted"/>
<dbReference type="GO" id="GO:0009755">
    <property type="term" value="P:hormone-mediated signaling pathway"/>
    <property type="evidence" value="ECO:0000318"/>
    <property type="project" value="GO_Central"/>
</dbReference>
<dbReference type="SUPFAM" id="SSF81321">
    <property type="entry name" value="Family A G protein-coupled receptor-like"/>
    <property type="match status" value="1"/>
</dbReference>
<dbReference type="InterPro" id="IPR017452">
    <property type="entry name" value="GPCR_Rhodpsn_7TM"/>
</dbReference>
<dbReference type="InterPro" id="IPR000276">
    <property type="entry name" value="GPCR_Rhodpsn"/>
</dbReference>
<keyword evidence="6 7" id="KW-0472">Membrane</keyword>
<feature type="transmembrane region" description="Helical" evidence="7">
    <location>
        <begin position="72"/>
        <end position="96"/>
    </location>
</feature>
<evidence type="ECO:0000256" key="2">
    <source>
        <dbReference type="ARBA" id="ARBA00022614"/>
    </source>
</evidence>
<protein>
    <recommendedName>
        <fullName evidence="8">G-protein coupled receptors family 1 profile domain-containing protein</fullName>
    </recommendedName>
</protein>
<dbReference type="AlphaFoldDB" id="B3RYL0"/>
<feature type="transmembrane region" description="Helical" evidence="7">
    <location>
        <begin position="164"/>
        <end position="187"/>
    </location>
</feature>
<feature type="transmembrane region" description="Helical" evidence="7">
    <location>
        <begin position="117"/>
        <end position="139"/>
    </location>
</feature>
<gene>
    <name evidence="9" type="ORF">TRIADDRAFT_15610</name>
</gene>
<dbReference type="EMBL" id="DS985245">
    <property type="protein sequence ID" value="EDV25059.1"/>
    <property type="molecule type" value="Genomic_DNA"/>
</dbReference>
<dbReference type="FunFam" id="1.20.1070.10:FF:000263">
    <property type="entry name" value="G-protein coupled receptor GRL101-like protein"/>
    <property type="match status" value="1"/>
</dbReference>
<keyword evidence="3 7" id="KW-0812">Transmembrane</keyword>
<dbReference type="KEGG" id="tad:TRIADDRAFT_15610"/>
<dbReference type="OMA" id="FFASWTI"/>
<feature type="non-terminal residue" evidence="9">
    <location>
        <position position="274"/>
    </location>
</feature>
<feature type="domain" description="G-protein coupled receptors family 1 profile" evidence="8">
    <location>
        <begin position="8"/>
        <end position="266"/>
    </location>
</feature>
<dbReference type="Gene3D" id="1.20.1070.10">
    <property type="entry name" value="Rhodopsin 7-helix transmembrane proteins"/>
    <property type="match status" value="1"/>
</dbReference>
<dbReference type="Pfam" id="PF00001">
    <property type="entry name" value="7tm_1"/>
    <property type="match status" value="1"/>
</dbReference>
<dbReference type="PANTHER" id="PTHR24372:SF77">
    <property type="entry name" value="G-PROTEIN COUPLED RECEPTORS FAMILY 1 PROFILE DOMAIN-CONTAINING PROTEIN"/>
    <property type="match status" value="1"/>
</dbReference>
<sequence length="274" mass="30522">MGIAAFVGNIFVVISNHSNRQNKLGKVTILLIDNLAVADFLMSIYLFIIAIGDQVYIDRYANYSEEWLTSPACIIASFLICTSGLMSVIMMLLISIDRYIVTAYPFSSKSVRVKRCKVTLISAWSLTCLFVGIPVTMSINQPGDLRLYQFSSVCTPSNLSNGFFASWTIFFVVIQFIFWIITLILYIKLMLKVRKSSRSIRSSAQSHDFAIAVRLSLILITDLLAWLPVYIISVLALTQGSLSVFILQFAVILALPLNSAINPYIYTATGTACF</sequence>
<dbReference type="GO" id="GO:0005886">
    <property type="term" value="C:plasma membrane"/>
    <property type="evidence" value="ECO:0000318"/>
    <property type="project" value="GO_Central"/>
</dbReference>
<dbReference type="PANTHER" id="PTHR24372">
    <property type="entry name" value="GLYCOPROTEIN HORMONE RECEPTOR"/>
    <property type="match status" value="1"/>
</dbReference>
<keyword evidence="4" id="KW-0677">Repeat</keyword>
<keyword evidence="10" id="KW-1185">Reference proteome</keyword>
<dbReference type="CTD" id="6754162"/>
<dbReference type="HOGENOM" id="CLU_006130_0_1_1"/>
<evidence type="ECO:0000256" key="5">
    <source>
        <dbReference type="ARBA" id="ARBA00022989"/>
    </source>
</evidence>
<feature type="transmembrane region" description="Helical" evidence="7">
    <location>
        <begin position="27"/>
        <end position="52"/>
    </location>
</feature>
<feature type="transmembrane region" description="Helical" evidence="7">
    <location>
        <begin position="208"/>
        <end position="231"/>
    </location>
</feature>
<evidence type="ECO:0000256" key="3">
    <source>
        <dbReference type="ARBA" id="ARBA00022692"/>
    </source>
</evidence>
<evidence type="ECO:0000259" key="8">
    <source>
        <dbReference type="PROSITE" id="PS50262"/>
    </source>
</evidence>
<dbReference type="PROSITE" id="PS50262">
    <property type="entry name" value="G_PROTEIN_RECEP_F1_2"/>
    <property type="match status" value="1"/>
</dbReference>
<evidence type="ECO:0000313" key="10">
    <source>
        <dbReference type="Proteomes" id="UP000009022"/>
    </source>
</evidence>
<dbReference type="OrthoDB" id="6022531at2759"/>
<dbReference type="FunCoup" id="B3RYL0">
    <property type="interactions" value="187"/>
</dbReference>
<organism evidence="9 10">
    <name type="scientific">Trichoplax adhaerens</name>
    <name type="common">Trichoplax reptans</name>
    <dbReference type="NCBI Taxonomy" id="10228"/>
    <lineage>
        <taxon>Eukaryota</taxon>
        <taxon>Metazoa</taxon>
        <taxon>Placozoa</taxon>
        <taxon>Uniplacotomia</taxon>
        <taxon>Trichoplacea</taxon>
        <taxon>Trichoplacidae</taxon>
        <taxon>Trichoplax</taxon>
    </lineage>
</organism>
<dbReference type="PhylomeDB" id="B3RYL0"/>
<evidence type="ECO:0000256" key="7">
    <source>
        <dbReference type="SAM" id="Phobius"/>
    </source>
</evidence>
<dbReference type="CDD" id="cd14980">
    <property type="entry name" value="7tmA_Glycoprotein_LRR_R-like"/>
    <property type="match status" value="1"/>
</dbReference>
<reference evidence="9 10" key="1">
    <citation type="journal article" date="2008" name="Nature">
        <title>The Trichoplax genome and the nature of placozoans.</title>
        <authorList>
            <person name="Srivastava M."/>
            <person name="Begovic E."/>
            <person name="Chapman J."/>
            <person name="Putnam N.H."/>
            <person name="Hellsten U."/>
            <person name="Kawashima T."/>
            <person name="Kuo A."/>
            <person name="Mitros T."/>
            <person name="Salamov A."/>
            <person name="Carpenter M.L."/>
            <person name="Signorovitch A.Y."/>
            <person name="Moreno M.A."/>
            <person name="Kamm K."/>
            <person name="Grimwood J."/>
            <person name="Schmutz J."/>
            <person name="Shapiro H."/>
            <person name="Grigoriev I.V."/>
            <person name="Buss L.W."/>
            <person name="Schierwater B."/>
            <person name="Dellaporta S.L."/>
            <person name="Rokhsar D.S."/>
        </authorList>
    </citation>
    <scope>NUCLEOTIDE SEQUENCE [LARGE SCALE GENOMIC DNA]</scope>
    <source>
        <strain evidence="9 10">Grell-BS-1999</strain>
    </source>
</reference>
<dbReference type="GeneID" id="6754162"/>
<dbReference type="Proteomes" id="UP000009022">
    <property type="component" value="Unassembled WGS sequence"/>
</dbReference>
<evidence type="ECO:0000256" key="1">
    <source>
        <dbReference type="ARBA" id="ARBA00004370"/>
    </source>
</evidence>
<dbReference type="PRINTS" id="PR00237">
    <property type="entry name" value="GPCRRHODOPSN"/>
</dbReference>
<dbReference type="InParanoid" id="B3RYL0"/>
<evidence type="ECO:0000313" key="9">
    <source>
        <dbReference type="EMBL" id="EDV25059.1"/>
    </source>
</evidence>
<evidence type="ECO:0000256" key="4">
    <source>
        <dbReference type="ARBA" id="ARBA00022737"/>
    </source>
</evidence>
<feature type="transmembrane region" description="Helical" evidence="7">
    <location>
        <begin position="237"/>
        <end position="257"/>
    </location>
</feature>
<comment type="subcellular location">
    <subcellularLocation>
        <location evidence="1">Membrane</location>
    </subcellularLocation>
</comment>
<name>B3RYL0_TRIAD</name>
<dbReference type="eggNOG" id="KOG2087">
    <property type="taxonomic scope" value="Eukaryota"/>
</dbReference>
<dbReference type="GO" id="GO:0008528">
    <property type="term" value="F:G protein-coupled peptide receptor activity"/>
    <property type="evidence" value="ECO:0000318"/>
    <property type="project" value="GO_Central"/>
</dbReference>
<accession>B3RYL0</accession>
<dbReference type="RefSeq" id="XP_002112949.1">
    <property type="nucleotide sequence ID" value="XM_002112913.1"/>
</dbReference>
<dbReference type="GO" id="GO:0007189">
    <property type="term" value="P:adenylate cyclase-activating G protein-coupled receptor signaling pathway"/>
    <property type="evidence" value="ECO:0000318"/>
    <property type="project" value="GO_Central"/>
</dbReference>
<evidence type="ECO:0000256" key="6">
    <source>
        <dbReference type="ARBA" id="ARBA00023136"/>
    </source>
</evidence>